<feature type="transmembrane region" description="Helical" evidence="1">
    <location>
        <begin position="84"/>
        <end position="111"/>
    </location>
</feature>
<feature type="transmembrane region" description="Helical" evidence="1">
    <location>
        <begin position="54"/>
        <end position="78"/>
    </location>
</feature>
<protein>
    <recommendedName>
        <fullName evidence="4">PH domain-containing protein</fullName>
    </recommendedName>
</protein>
<dbReference type="EMBL" id="MBER01000027">
    <property type="protein sequence ID" value="OMC49977.1"/>
    <property type="molecule type" value="Genomic_DNA"/>
</dbReference>
<reference evidence="2 3" key="1">
    <citation type="submission" date="2016-07" db="EMBL/GenBank/DDBJ databases">
        <authorList>
            <person name="Sutton G."/>
            <person name="Brinkac L."/>
            <person name="Sanka R."/>
            <person name="Adams M."/>
            <person name="Lau E."/>
            <person name="Kumar A."/>
            <person name="Macaden R."/>
        </authorList>
    </citation>
    <scope>NUCLEOTIDE SEQUENCE [LARGE SCALE GENOMIC DNA]</scope>
    <source>
        <strain evidence="2 3">GA-0871</strain>
    </source>
</reference>
<dbReference type="Proteomes" id="UP000187001">
    <property type="component" value="Unassembled WGS sequence"/>
</dbReference>
<evidence type="ECO:0000256" key="1">
    <source>
        <dbReference type="SAM" id="Phobius"/>
    </source>
</evidence>
<accession>A0ABD6QS16</accession>
<keyword evidence="1" id="KW-0472">Membrane</keyword>
<feature type="transmembrane region" description="Helical" evidence="1">
    <location>
        <begin position="271"/>
        <end position="294"/>
    </location>
</feature>
<keyword evidence="1" id="KW-0812">Transmembrane</keyword>
<sequence length="379" mass="40250">MFVSREQELTMLPQAGQRVRFEKIGSSTTRAHGVAHSRMHYQLARAEYLSKRGLWLMMALATTGAPVVVVLFGAAPFTAETLQYLLYGLAFSVAMGVGCFVVFGVAVLYLAGPRSWFLKLPVGTPICAEFTPDSVGIGWRGHFNTVFLDQIVQVRHIASVLVVQGLGDVELLIPDELAPPEVAAGLVSSYGTRRLPAPVSPSGPQHAAPDGPLGLGCDGVTRTAAIADEGLADRLSSAVRRSLMTRLSLVVVVLVTVLVLGYSYVDNGELTWTSVLSAAALLAAGTGTIGYVVCIATPMRFRQLVPPGAPIAAEFGPQHISLRLGGHRQSVDLGAIEHIWYADQVFHVAVRSLGAGLVIPEQLVPPEVVSGLFVHFGAP</sequence>
<comment type="caution">
    <text evidence="2">The sequence shown here is derived from an EMBL/GenBank/DDBJ whole genome shotgun (WGS) entry which is preliminary data.</text>
</comment>
<feature type="transmembrane region" description="Helical" evidence="1">
    <location>
        <begin position="243"/>
        <end position="265"/>
    </location>
</feature>
<name>A0ABD6QS16_MYCFO</name>
<proteinExistence type="predicted"/>
<evidence type="ECO:0008006" key="4">
    <source>
        <dbReference type="Google" id="ProtNLM"/>
    </source>
</evidence>
<gene>
    <name evidence="2" type="ORF">A5742_20415</name>
</gene>
<keyword evidence="1" id="KW-1133">Transmembrane helix</keyword>
<dbReference type="AlphaFoldDB" id="A0ABD6QS16"/>
<evidence type="ECO:0000313" key="2">
    <source>
        <dbReference type="EMBL" id="OMC49977.1"/>
    </source>
</evidence>
<evidence type="ECO:0000313" key="3">
    <source>
        <dbReference type="Proteomes" id="UP000187001"/>
    </source>
</evidence>
<organism evidence="2 3">
    <name type="scientific">Mycolicibacterium fortuitum</name>
    <name type="common">Mycobacterium fortuitum</name>
    <dbReference type="NCBI Taxonomy" id="1766"/>
    <lineage>
        <taxon>Bacteria</taxon>
        <taxon>Bacillati</taxon>
        <taxon>Actinomycetota</taxon>
        <taxon>Actinomycetes</taxon>
        <taxon>Mycobacteriales</taxon>
        <taxon>Mycobacteriaceae</taxon>
        <taxon>Mycolicibacterium</taxon>
    </lineage>
</organism>